<accession>A0A238FHP9</accession>
<dbReference type="STRING" id="269621.A0A238FHP9"/>
<reference evidence="4" key="1">
    <citation type="submission" date="2016-09" db="EMBL/GenBank/DDBJ databases">
        <authorList>
            <person name="Jeantristanb JTB J.-T."/>
            <person name="Ricardo R."/>
        </authorList>
    </citation>
    <scope>NUCLEOTIDE SEQUENCE [LARGE SCALE GENOMIC DNA]</scope>
</reference>
<dbReference type="Gene3D" id="3.90.550.20">
    <property type="match status" value="1"/>
</dbReference>
<dbReference type="PANTHER" id="PTHR31834:SF1">
    <property type="entry name" value="INITIATION-SPECIFIC ALPHA-1,6-MANNOSYLTRANSFERASE"/>
    <property type="match status" value="1"/>
</dbReference>
<dbReference type="GO" id="GO:0000009">
    <property type="term" value="F:alpha-1,6-mannosyltransferase activity"/>
    <property type="evidence" value="ECO:0007669"/>
    <property type="project" value="InterPro"/>
</dbReference>
<evidence type="ECO:0000313" key="3">
    <source>
        <dbReference type="EMBL" id="SCV72767.1"/>
    </source>
</evidence>
<keyword evidence="4" id="KW-1185">Reference proteome</keyword>
<protein>
    <submittedName>
        <fullName evidence="3">BQ2448_4304 protein</fullName>
    </submittedName>
</protein>
<evidence type="ECO:0000256" key="1">
    <source>
        <dbReference type="SAM" id="MobiDB-lite"/>
    </source>
</evidence>
<name>A0A238FHP9_9BASI</name>
<dbReference type="AlphaFoldDB" id="A0A238FHP9"/>
<evidence type="ECO:0000256" key="2">
    <source>
        <dbReference type="SAM" id="Phobius"/>
    </source>
</evidence>
<dbReference type="OrthoDB" id="409543at2759"/>
<dbReference type="EMBL" id="FMSP01000009">
    <property type="protein sequence ID" value="SCV72767.1"/>
    <property type="molecule type" value="Genomic_DNA"/>
</dbReference>
<sequence>MLWHDPEDPDWVIPHIPPSPPVLMSPLPEALFDLRKQHQSTRFPATVFIITVGTLLYILIWCQLYQPPSRTAPSRTLEPTIDWSRLSLTPPAPVEGDPLNRFKPLFVRPGKPIARLVNDRVILQYNGTITSPLTSLGLEADASYKMETDDLHEYSKTLEEFVRSHFPKRASDERDPNSLINDLRTHFPMHQPLKAAPIVPKRLFQLKMIPKTKEEAHASRKALTSWMTMNKGIEVILRDEGDIKRWIHYRTAVAEHDASASVPVDQKHDYLKLQNPDSTSEDQEVSTGANGESKPKPTWTFVDLWQDTMIPSKLRTELYKYLVLALEGGIWVDQVTSCLKSVNEWGRITPLPKDWNDPALLLGVEHDASGADEWSKASRVFAVSDHTRPLEINEHVLWAARGHPVIIDALRRLYNRLNSSSKSNESNSCLTDALMNWLLVRWSTPWSDLRHTSEKGSWRVRDHREWSNVLVLSKESFSGFKEPGRLFVGLGLAGGQIWSWYGHRRREKNNSFEDYKEQSWSR</sequence>
<dbReference type="GO" id="GO:0000136">
    <property type="term" value="C:mannan polymerase complex"/>
    <property type="evidence" value="ECO:0007669"/>
    <property type="project" value="TreeGrafter"/>
</dbReference>
<gene>
    <name evidence="3" type="ORF">BQ2448_4304</name>
</gene>
<feature type="region of interest" description="Disordered" evidence="1">
    <location>
        <begin position="273"/>
        <end position="294"/>
    </location>
</feature>
<keyword evidence="2" id="KW-1133">Transmembrane helix</keyword>
<keyword evidence="2" id="KW-0472">Membrane</keyword>
<dbReference type="InterPro" id="IPR039367">
    <property type="entry name" value="Och1-like"/>
</dbReference>
<proteinExistence type="predicted"/>
<evidence type="ECO:0000313" key="4">
    <source>
        <dbReference type="Proteomes" id="UP000198372"/>
    </source>
</evidence>
<dbReference type="PANTHER" id="PTHR31834">
    <property type="entry name" value="INITIATION-SPECIFIC ALPHA-1,6-MANNOSYLTRANSFERASE"/>
    <property type="match status" value="1"/>
</dbReference>
<dbReference type="Proteomes" id="UP000198372">
    <property type="component" value="Unassembled WGS sequence"/>
</dbReference>
<dbReference type="GO" id="GO:0006487">
    <property type="term" value="P:protein N-linked glycosylation"/>
    <property type="evidence" value="ECO:0007669"/>
    <property type="project" value="TreeGrafter"/>
</dbReference>
<keyword evidence="2" id="KW-0812">Transmembrane</keyword>
<organism evidence="3 4">
    <name type="scientific">Microbotryum intermedium</name>
    <dbReference type="NCBI Taxonomy" id="269621"/>
    <lineage>
        <taxon>Eukaryota</taxon>
        <taxon>Fungi</taxon>
        <taxon>Dikarya</taxon>
        <taxon>Basidiomycota</taxon>
        <taxon>Pucciniomycotina</taxon>
        <taxon>Microbotryomycetes</taxon>
        <taxon>Microbotryales</taxon>
        <taxon>Microbotryaceae</taxon>
        <taxon>Microbotryum</taxon>
    </lineage>
</organism>
<feature type="transmembrane region" description="Helical" evidence="2">
    <location>
        <begin position="43"/>
        <end position="61"/>
    </location>
</feature>